<feature type="compositionally biased region" description="Polar residues" evidence="1">
    <location>
        <begin position="224"/>
        <end position="265"/>
    </location>
</feature>
<comment type="caution">
    <text evidence="2">The sequence shown here is derived from an EMBL/GenBank/DDBJ whole genome shotgun (WGS) entry which is preliminary data.</text>
</comment>
<dbReference type="Proteomes" id="UP001054945">
    <property type="component" value="Unassembled WGS sequence"/>
</dbReference>
<dbReference type="EMBL" id="BPLR01012197">
    <property type="protein sequence ID" value="GIY52118.1"/>
    <property type="molecule type" value="Genomic_DNA"/>
</dbReference>
<feature type="compositionally biased region" description="Polar residues" evidence="1">
    <location>
        <begin position="376"/>
        <end position="400"/>
    </location>
</feature>
<dbReference type="AlphaFoldDB" id="A0AAV4U2T5"/>
<evidence type="ECO:0000256" key="1">
    <source>
        <dbReference type="SAM" id="MobiDB-lite"/>
    </source>
</evidence>
<dbReference type="SUPFAM" id="SSF57625">
    <property type="entry name" value="Invertebrate chitin-binding proteins"/>
    <property type="match status" value="1"/>
</dbReference>
<proteinExistence type="predicted"/>
<evidence type="ECO:0000313" key="3">
    <source>
        <dbReference type="Proteomes" id="UP001054945"/>
    </source>
</evidence>
<reference evidence="2 3" key="1">
    <citation type="submission" date="2021-06" db="EMBL/GenBank/DDBJ databases">
        <title>Caerostris extrusa draft genome.</title>
        <authorList>
            <person name="Kono N."/>
            <person name="Arakawa K."/>
        </authorList>
    </citation>
    <scope>NUCLEOTIDE SEQUENCE [LARGE SCALE GENOMIC DNA]</scope>
</reference>
<keyword evidence="3" id="KW-1185">Reference proteome</keyword>
<feature type="region of interest" description="Disordered" evidence="1">
    <location>
        <begin position="370"/>
        <end position="400"/>
    </location>
</feature>
<dbReference type="Gene3D" id="2.170.140.10">
    <property type="entry name" value="Chitin binding domain"/>
    <property type="match status" value="1"/>
</dbReference>
<name>A0AAV4U2T5_CAEEX</name>
<gene>
    <name evidence="2" type="primary">AVEN_40642_1</name>
    <name evidence="2" type="ORF">CEXT_395941</name>
</gene>
<sequence length="633" mass="71930">MFQEILEKIIPFFTKFLKLHSIATNNNLRPEYMEIQMPNARKWPQNSFLCPNGTVFNQQYFVCDWWYNYNCSDTPSFYNLNAQLYWDINSFEPSQIQTGAGIESTEEQVGQFPIQVNTQDYSNYNPNQEEFQTSVTHTGNQQVHTFSSQSVEQHGTNAFVESRQDGNIFQTNVGSISVPQSNSGQNTNFVQQAVHEDVGKDFNTHSVQTQNDHQTIKPDGGNFGQRQTSQSQENVNSADFTQQVKQSQLDTVTSSDIQTGWSPEPNNGIGYPNQNDFVQQNVDDQHQFQSTQDTHKNIVNNVAQDQIDIIPLAPQDVGSFDQFTQNDFVPTESTTSFNEQNQNIPQSEIQQEVVQFPLEVSVRSEEDGVDLGIEDNSGTFSRDGLTTTTPQNEGQQQNIDSFEDNPSLIEASLTPDTFEEVGEDNQSARDNDDGVINQEQQNEVSNAFDGQQLLDVNDAVQDAVNYDEILNGFRSRKRRFHERKNVPQSFDNNYRVYENRPAQVHALAFRQNSNENAHVNAQEEIQNQNFQQQNIKSDNSFNVKGGVSNNFQHGQQQVQNIAEFVRTVSENVQQNQGVKGFHQQQNFREARNFNLPTNPQTINADDIISYSQNDPKAAESAISYNGWKPIVRS</sequence>
<protein>
    <submittedName>
        <fullName evidence="2">Chitin-binding type-2 domain-containing protein</fullName>
    </submittedName>
</protein>
<organism evidence="2 3">
    <name type="scientific">Caerostris extrusa</name>
    <name type="common">Bark spider</name>
    <name type="synonym">Caerostris bankana</name>
    <dbReference type="NCBI Taxonomy" id="172846"/>
    <lineage>
        <taxon>Eukaryota</taxon>
        <taxon>Metazoa</taxon>
        <taxon>Ecdysozoa</taxon>
        <taxon>Arthropoda</taxon>
        <taxon>Chelicerata</taxon>
        <taxon>Arachnida</taxon>
        <taxon>Araneae</taxon>
        <taxon>Araneomorphae</taxon>
        <taxon>Entelegynae</taxon>
        <taxon>Araneoidea</taxon>
        <taxon>Araneidae</taxon>
        <taxon>Caerostris</taxon>
    </lineage>
</organism>
<dbReference type="GO" id="GO:0008061">
    <property type="term" value="F:chitin binding"/>
    <property type="evidence" value="ECO:0007669"/>
    <property type="project" value="InterPro"/>
</dbReference>
<feature type="region of interest" description="Disordered" evidence="1">
    <location>
        <begin position="206"/>
        <end position="276"/>
    </location>
</feature>
<accession>A0AAV4U2T5</accession>
<evidence type="ECO:0000313" key="2">
    <source>
        <dbReference type="EMBL" id="GIY52118.1"/>
    </source>
</evidence>
<dbReference type="InterPro" id="IPR036508">
    <property type="entry name" value="Chitin-bd_dom_sf"/>
</dbReference>